<dbReference type="Proteomes" id="UP001155241">
    <property type="component" value="Unassembled WGS sequence"/>
</dbReference>
<keyword evidence="2" id="KW-0732">Signal</keyword>
<protein>
    <recommendedName>
        <fullName evidence="5">Secreted protein with PEP-CTERM sorting signal</fullName>
    </recommendedName>
</protein>
<dbReference type="RefSeq" id="WP_252853593.1">
    <property type="nucleotide sequence ID" value="NZ_JAMXLR010000055.1"/>
</dbReference>
<evidence type="ECO:0000313" key="4">
    <source>
        <dbReference type="Proteomes" id="UP001155241"/>
    </source>
</evidence>
<feature type="signal peptide" evidence="2">
    <location>
        <begin position="1"/>
        <end position="32"/>
    </location>
</feature>
<proteinExistence type="predicted"/>
<evidence type="ECO:0000256" key="1">
    <source>
        <dbReference type="SAM" id="MobiDB-lite"/>
    </source>
</evidence>
<dbReference type="EMBL" id="JAMXLR010000055">
    <property type="protein sequence ID" value="MCO6045481.1"/>
    <property type="molecule type" value="Genomic_DNA"/>
</dbReference>
<comment type="caution">
    <text evidence="3">The sequence shown here is derived from an EMBL/GenBank/DDBJ whole genome shotgun (WGS) entry which is preliminary data.</text>
</comment>
<keyword evidence="4" id="KW-1185">Reference proteome</keyword>
<gene>
    <name evidence="3" type="ORF">NG895_16340</name>
</gene>
<name>A0A9X2FI17_9BACT</name>
<evidence type="ECO:0008006" key="5">
    <source>
        <dbReference type="Google" id="ProtNLM"/>
    </source>
</evidence>
<sequence length="463" mass="49254">MDGPKVLTLFTRAARASLLTVVVALPYPHAMAAGEILDTQGWEGYSAGALDGQPAGSSSWLTVGSGGGTATVENSIGVDNSKGLRVERGAGSDDWWLVSFPDSTLPATRYVVVDWDMKVEATNAAEGVFGPFMGVQAVDASPAVSLLAALGVDASTRDILFQDAGTGALTETGWTVAEDWHHYQIRMDFERAQYAISVDYEYATPSPILFVDGVLDSFGDADIAALAADTTTEALNQTGAAIFDNYVVSEVAQLPGDYNDDGIVDIADYTVWRNHRGAAAGALPNDVDGGVIAAAQYATWKTGLQFAPSYQPLAAAAIPEPSSMIMLCLLGLASLYIVESETNRASRLLRQLSDETQFFEILGLQRVDILQGIHGSVFQHDESRAERVGVRSLEQQQLVSGHEPLEGDVLTQHRGQDSATGNRRGPVEKGLLPLGATAVGHGDVLRIDAVVRDFANRGERPAM</sequence>
<accession>A0A9X2FI17</accession>
<feature type="chain" id="PRO_5040878630" description="Secreted protein with PEP-CTERM sorting signal" evidence="2">
    <location>
        <begin position="33"/>
        <end position="463"/>
    </location>
</feature>
<feature type="region of interest" description="Disordered" evidence="1">
    <location>
        <begin position="401"/>
        <end position="428"/>
    </location>
</feature>
<evidence type="ECO:0000256" key="2">
    <source>
        <dbReference type="SAM" id="SignalP"/>
    </source>
</evidence>
<organism evidence="3 4">
    <name type="scientific">Aeoliella straminimaris</name>
    <dbReference type="NCBI Taxonomy" id="2954799"/>
    <lineage>
        <taxon>Bacteria</taxon>
        <taxon>Pseudomonadati</taxon>
        <taxon>Planctomycetota</taxon>
        <taxon>Planctomycetia</taxon>
        <taxon>Pirellulales</taxon>
        <taxon>Lacipirellulaceae</taxon>
        <taxon>Aeoliella</taxon>
    </lineage>
</organism>
<reference evidence="3" key="1">
    <citation type="submission" date="2022-06" db="EMBL/GenBank/DDBJ databases">
        <title>Aeoliella straminimaris, a novel planctomycete from sediments.</title>
        <authorList>
            <person name="Vitorino I.R."/>
            <person name="Lage O.M."/>
        </authorList>
    </citation>
    <scope>NUCLEOTIDE SEQUENCE</scope>
    <source>
        <strain evidence="3">ICT_H6.2</strain>
    </source>
</reference>
<evidence type="ECO:0000313" key="3">
    <source>
        <dbReference type="EMBL" id="MCO6045481.1"/>
    </source>
</evidence>
<dbReference type="AlphaFoldDB" id="A0A9X2FI17"/>